<dbReference type="PANTHER" id="PTHR45708">
    <property type="entry name" value="ENDOCHITINASE"/>
    <property type="match status" value="1"/>
</dbReference>
<comment type="catalytic activity">
    <reaction evidence="1">
        <text>Random endo-hydrolysis of N-acetyl-beta-D-glucosaminide (1-&gt;4)-beta-linkages in chitin and chitodextrins.</text>
        <dbReference type="EC" id="3.2.1.14"/>
    </reaction>
</comment>
<evidence type="ECO:0000256" key="3">
    <source>
        <dbReference type="ARBA" id="ARBA00022801"/>
    </source>
</evidence>
<feature type="signal peptide" evidence="10">
    <location>
        <begin position="1"/>
        <end position="19"/>
    </location>
</feature>
<dbReference type="CDD" id="cd02877">
    <property type="entry name" value="GH18_hevamine_XipI_class_III"/>
    <property type="match status" value="1"/>
</dbReference>
<evidence type="ECO:0000256" key="8">
    <source>
        <dbReference type="RuleBase" id="RU000489"/>
    </source>
</evidence>
<comment type="caution">
    <text evidence="12">The sequence shown here is derived from an EMBL/GenBank/DDBJ whole genome shotgun (WGS) entry which is preliminary data.</text>
</comment>
<keyword evidence="10" id="KW-0732">Signal</keyword>
<evidence type="ECO:0000313" key="12">
    <source>
        <dbReference type="EMBL" id="KAJ2868197.1"/>
    </source>
</evidence>
<dbReference type="EMBL" id="JANBUY010000006">
    <property type="protein sequence ID" value="KAJ2868197.1"/>
    <property type="molecule type" value="Genomic_DNA"/>
</dbReference>
<dbReference type="GO" id="GO:0006032">
    <property type="term" value="P:chitin catabolic process"/>
    <property type="evidence" value="ECO:0007669"/>
    <property type="project" value="UniProtKB-KW"/>
</dbReference>
<feature type="region of interest" description="Disordered" evidence="9">
    <location>
        <begin position="420"/>
        <end position="452"/>
    </location>
</feature>
<keyword evidence="13" id="KW-1185">Reference proteome</keyword>
<accession>A0A9W8ISY9</accession>
<feature type="region of interest" description="Disordered" evidence="9">
    <location>
        <begin position="313"/>
        <end position="345"/>
    </location>
</feature>
<dbReference type="AlphaFoldDB" id="A0A9W8ISY9"/>
<dbReference type="Gene3D" id="3.20.20.80">
    <property type="entry name" value="Glycosidases"/>
    <property type="match status" value="1"/>
</dbReference>
<evidence type="ECO:0000256" key="6">
    <source>
        <dbReference type="ARBA" id="ARBA00023295"/>
    </source>
</evidence>
<dbReference type="InterPro" id="IPR017853">
    <property type="entry name" value="GH"/>
</dbReference>
<dbReference type="EC" id="3.2.1.14" evidence="2"/>
<dbReference type="Proteomes" id="UP001140074">
    <property type="component" value="Unassembled WGS sequence"/>
</dbReference>
<dbReference type="SUPFAM" id="SSF51445">
    <property type="entry name" value="(Trans)glycosidases"/>
    <property type="match status" value="1"/>
</dbReference>
<evidence type="ECO:0000256" key="7">
    <source>
        <dbReference type="ARBA" id="ARBA00023326"/>
    </source>
</evidence>
<dbReference type="InterPro" id="IPR045321">
    <property type="entry name" value="Cts1-like"/>
</dbReference>
<evidence type="ECO:0000256" key="1">
    <source>
        <dbReference type="ARBA" id="ARBA00000822"/>
    </source>
</evidence>
<evidence type="ECO:0000313" key="13">
    <source>
        <dbReference type="Proteomes" id="UP001140074"/>
    </source>
</evidence>
<dbReference type="InterPro" id="IPR001223">
    <property type="entry name" value="Glyco_hydro18_cat"/>
</dbReference>
<name>A0A9W8ISY9_9FUNG</name>
<feature type="compositionally biased region" description="Low complexity" evidence="9">
    <location>
        <begin position="317"/>
        <end position="345"/>
    </location>
</feature>
<dbReference type="InterPro" id="IPR050542">
    <property type="entry name" value="Glycosyl_Hydrlase18_Chitinase"/>
</dbReference>
<evidence type="ECO:0000256" key="5">
    <source>
        <dbReference type="ARBA" id="ARBA00023277"/>
    </source>
</evidence>
<dbReference type="PANTHER" id="PTHR45708:SF49">
    <property type="entry name" value="ENDOCHITINASE"/>
    <property type="match status" value="1"/>
</dbReference>
<evidence type="ECO:0000256" key="2">
    <source>
        <dbReference type="ARBA" id="ARBA00012729"/>
    </source>
</evidence>
<feature type="domain" description="GH18" evidence="11">
    <location>
        <begin position="30"/>
        <end position="313"/>
    </location>
</feature>
<feature type="compositionally biased region" description="Low complexity" evidence="9">
    <location>
        <begin position="424"/>
        <end position="444"/>
    </location>
</feature>
<protein>
    <recommendedName>
        <fullName evidence="2">chitinase</fullName>
        <ecNumber evidence="2">3.2.1.14</ecNumber>
    </recommendedName>
</protein>
<organism evidence="12 13">
    <name type="scientific">Coemansia aciculifera</name>
    <dbReference type="NCBI Taxonomy" id="417176"/>
    <lineage>
        <taxon>Eukaryota</taxon>
        <taxon>Fungi</taxon>
        <taxon>Fungi incertae sedis</taxon>
        <taxon>Zoopagomycota</taxon>
        <taxon>Kickxellomycotina</taxon>
        <taxon>Kickxellomycetes</taxon>
        <taxon>Kickxellales</taxon>
        <taxon>Kickxellaceae</taxon>
        <taxon>Coemansia</taxon>
    </lineage>
</organism>
<dbReference type="Pfam" id="PF00704">
    <property type="entry name" value="Glyco_hydro_18"/>
    <property type="match status" value="1"/>
</dbReference>
<dbReference type="PROSITE" id="PS51910">
    <property type="entry name" value="GH18_2"/>
    <property type="match status" value="1"/>
</dbReference>
<evidence type="ECO:0000256" key="10">
    <source>
        <dbReference type="SAM" id="SignalP"/>
    </source>
</evidence>
<reference evidence="12" key="1">
    <citation type="submission" date="2022-07" db="EMBL/GenBank/DDBJ databases">
        <title>Phylogenomic reconstructions and comparative analyses of Kickxellomycotina fungi.</title>
        <authorList>
            <person name="Reynolds N.K."/>
            <person name="Stajich J.E."/>
            <person name="Barry K."/>
            <person name="Grigoriev I.V."/>
            <person name="Crous P."/>
            <person name="Smith M.E."/>
        </authorList>
    </citation>
    <scope>NUCLEOTIDE SEQUENCE</scope>
    <source>
        <strain evidence="12">RSA 476</strain>
    </source>
</reference>
<dbReference type="GO" id="GO:0008843">
    <property type="term" value="F:endochitinase activity"/>
    <property type="evidence" value="ECO:0007669"/>
    <property type="project" value="UniProtKB-EC"/>
</dbReference>
<keyword evidence="7" id="KW-0624">Polysaccharide degradation</keyword>
<dbReference type="PROSITE" id="PS01095">
    <property type="entry name" value="GH18_1"/>
    <property type="match status" value="1"/>
</dbReference>
<evidence type="ECO:0000259" key="11">
    <source>
        <dbReference type="PROSITE" id="PS51910"/>
    </source>
</evidence>
<dbReference type="InterPro" id="IPR001579">
    <property type="entry name" value="Glyco_hydro_18_chit_AS"/>
</dbReference>
<keyword evidence="6 8" id="KW-0326">Glycosidase</keyword>
<keyword evidence="4" id="KW-0146">Chitin degradation</keyword>
<sequence>MQPGILLKYVLQAQLVVQAVSVAFNINCNSNHASYYGQNSARNQVTLGSYCADATEDVIVLAFMNGFPNILLNFANACETAFEGSSLLHCPNIAADIKFCQSKGKAVILSMGGASGAYGFSSDSQASQFADTMWNMFFKGTAAQRPFDDAVIDGIDLDIEGGGNSGYTAFISRLRTHYASDPSRQYYIAAAPQCPFPDAYLGSTLNNAWFDMVYVQFYNNYCGLNAYPTWFNFADWDNWAKTQSLNKNVKVFIGALGSPTAGSTGYVDGLVLSKIYTEVRSKYTSLGGIMTWDVSQGRTSGIAKTIRSALDLGGSCSNSTGPPSNTDTSSTTSTTQSSNKPTGSTAISISTTTATVTETVTSVSTFVSTQISTLTVTSPYTSYLTVYVTYTESGQVISSQIGDSTLAILTSQSRDSLSSKTEITASSSANSLPTSSTGSPVPTTLDPFPMPNPTASKCPIEGTTCYLYGSSAICDWSGAGESNQCSMRKILQLPATTRPPISWLTQADTRPISAYTTEGVGARIEFIPLSMSLGRYTALVKIQALARPFSHNWKLQLQLPWGQSIDHTDRGRIVTNNTLVSIESSDPVSQKSSMAISMEIRGRYLLAYRLPDLTTAVMNII</sequence>
<feature type="chain" id="PRO_5040725990" description="chitinase" evidence="10">
    <location>
        <begin position="20"/>
        <end position="621"/>
    </location>
</feature>
<evidence type="ECO:0000256" key="9">
    <source>
        <dbReference type="SAM" id="MobiDB-lite"/>
    </source>
</evidence>
<dbReference type="GO" id="GO:0005576">
    <property type="term" value="C:extracellular region"/>
    <property type="evidence" value="ECO:0007669"/>
    <property type="project" value="TreeGrafter"/>
</dbReference>
<evidence type="ECO:0000256" key="4">
    <source>
        <dbReference type="ARBA" id="ARBA00023024"/>
    </source>
</evidence>
<keyword evidence="3 8" id="KW-0378">Hydrolase</keyword>
<gene>
    <name evidence="12" type="primary">CHT2_2</name>
    <name evidence="12" type="ORF">GGH94_000330</name>
</gene>
<keyword evidence="5" id="KW-0119">Carbohydrate metabolism</keyword>
<dbReference type="GO" id="GO:0000272">
    <property type="term" value="P:polysaccharide catabolic process"/>
    <property type="evidence" value="ECO:0007669"/>
    <property type="project" value="UniProtKB-KW"/>
</dbReference>
<proteinExistence type="predicted"/>